<protein>
    <submittedName>
        <fullName evidence="2">Uncharacterized protein</fullName>
    </submittedName>
</protein>
<sequence>MNWRNVPICKERMLKVRRRRFEFSRSQLRLLQNSNVKSLRLTMQKGSPIPFCEKLLLINLQNLEFIGEMKINCQFIKKQFPNLNHFEIDQQDLAS</sequence>
<dbReference type="WBParaSite" id="JU765_v2.g20722.t1">
    <property type="protein sequence ID" value="JU765_v2.g20722.t1"/>
    <property type="gene ID" value="JU765_v2.g20722"/>
</dbReference>
<accession>A0AC34QZ98</accession>
<evidence type="ECO:0000313" key="1">
    <source>
        <dbReference type="Proteomes" id="UP000887576"/>
    </source>
</evidence>
<evidence type="ECO:0000313" key="2">
    <source>
        <dbReference type="WBParaSite" id="JU765_v2.g20722.t1"/>
    </source>
</evidence>
<name>A0AC34QZ98_9BILA</name>
<proteinExistence type="predicted"/>
<organism evidence="1 2">
    <name type="scientific">Panagrolaimus sp. JU765</name>
    <dbReference type="NCBI Taxonomy" id="591449"/>
    <lineage>
        <taxon>Eukaryota</taxon>
        <taxon>Metazoa</taxon>
        <taxon>Ecdysozoa</taxon>
        <taxon>Nematoda</taxon>
        <taxon>Chromadorea</taxon>
        <taxon>Rhabditida</taxon>
        <taxon>Tylenchina</taxon>
        <taxon>Panagrolaimomorpha</taxon>
        <taxon>Panagrolaimoidea</taxon>
        <taxon>Panagrolaimidae</taxon>
        <taxon>Panagrolaimus</taxon>
    </lineage>
</organism>
<reference evidence="2" key="1">
    <citation type="submission" date="2022-11" db="UniProtKB">
        <authorList>
            <consortium name="WormBaseParasite"/>
        </authorList>
    </citation>
    <scope>IDENTIFICATION</scope>
</reference>
<dbReference type="Proteomes" id="UP000887576">
    <property type="component" value="Unplaced"/>
</dbReference>